<evidence type="ECO:0000256" key="1">
    <source>
        <dbReference type="SAM" id="SignalP"/>
    </source>
</evidence>
<keyword evidence="1" id="KW-0732">Signal</keyword>
<accession>A0A8H4XDU0</accession>
<organism evidence="2 3">
    <name type="scientific">Fusarium sarcochroum</name>
    <dbReference type="NCBI Taxonomy" id="1208366"/>
    <lineage>
        <taxon>Eukaryota</taxon>
        <taxon>Fungi</taxon>
        <taxon>Dikarya</taxon>
        <taxon>Ascomycota</taxon>
        <taxon>Pezizomycotina</taxon>
        <taxon>Sordariomycetes</taxon>
        <taxon>Hypocreomycetidae</taxon>
        <taxon>Hypocreales</taxon>
        <taxon>Nectriaceae</taxon>
        <taxon>Fusarium</taxon>
        <taxon>Fusarium lateritium species complex</taxon>
    </lineage>
</organism>
<dbReference type="PANTHER" id="PTHR38792:SF3">
    <property type="entry name" value="BNR_ASP-BOX REPEAT DOMAIN PROTEIN (AFU_ORTHOLOGUE AFUA_7G06430)-RELATED"/>
    <property type="match status" value="1"/>
</dbReference>
<keyword evidence="3" id="KW-1185">Reference proteome</keyword>
<gene>
    <name evidence="2" type="ORF">FSARC_1690</name>
</gene>
<feature type="signal peptide" evidence="1">
    <location>
        <begin position="1"/>
        <end position="16"/>
    </location>
</feature>
<dbReference type="EMBL" id="JABEXW010000093">
    <property type="protein sequence ID" value="KAF4971462.1"/>
    <property type="molecule type" value="Genomic_DNA"/>
</dbReference>
<proteinExistence type="predicted"/>
<protein>
    <recommendedName>
        <fullName evidence="4">Glycoside hydrolase family 93 protein</fullName>
    </recommendedName>
</protein>
<sequence>MRFAAIVSFLLPLVAAKPSKPAKGKTFSNVEVFDPPTNYRDPQTLYARPLELSDGTLLGTWENYSPEPPNVYFPIVKSTNGGKNWKEISKVKDTQNNWGLRYQPFLYELPRKIGKYPKGTVLLAGSSIPSDLSQTQIEVYASRDKGYTWEFVSHVARGGEAIPNNGLTPVWEPFLMTYKEKLVIYYADQRDNATHGQKLSHQTTTDLKKWSKVVEDAKYKEYTARPGMPTVAKLPNGEYMYVYEYGGGPNPPKGSDYWFPVYYRLSKDPLKFLNKPHHQVISNDGGKPAGSPYVIWTPYGGKNGTIVVSSGTMSEIFTNQALGDESAWKMWKVPQPTAYTRALLTYKNDPDLLLIMGAGILPPAGGNNTVSASAVRLSEIMKA</sequence>
<reference evidence="2" key="1">
    <citation type="journal article" date="2020" name="BMC Genomics">
        <title>Correction to: Identification and distribution of gene clusters required for synthesis of sphingolipid metabolism inhibitors in diverse species of the filamentous fungus Fusarium.</title>
        <authorList>
            <person name="Kim H.S."/>
            <person name="Lohmar J.M."/>
            <person name="Busman M."/>
            <person name="Brown D.W."/>
            <person name="Naumann T.A."/>
            <person name="Divon H.H."/>
            <person name="Lysoe E."/>
            <person name="Uhlig S."/>
            <person name="Proctor R.H."/>
        </authorList>
    </citation>
    <scope>NUCLEOTIDE SEQUENCE</scope>
    <source>
        <strain evidence="2">NRRL 20472</strain>
    </source>
</reference>
<dbReference type="AlphaFoldDB" id="A0A8H4XDU0"/>
<evidence type="ECO:0000313" key="3">
    <source>
        <dbReference type="Proteomes" id="UP000622797"/>
    </source>
</evidence>
<reference evidence="2" key="2">
    <citation type="submission" date="2020-05" db="EMBL/GenBank/DDBJ databases">
        <authorList>
            <person name="Kim H.-S."/>
            <person name="Proctor R.H."/>
            <person name="Brown D.W."/>
        </authorList>
    </citation>
    <scope>NUCLEOTIDE SEQUENCE</scope>
    <source>
        <strain evidence="2">NRRL 20472</strain>
    </source>
</reference>
<dbReference type="Proteomes" id="UP000622797">
    <property type="component" value="Unassembled WGS sequence"/>
</dbReference>
<dbReference type="Gene3D" id="2.120.10.10">
    <property type="match status" value="1"/>
</dbReference>
<evidence type="ECO:0000313" key="2">
    <source>
        <dbReference type="EMBL" id="KAF4971462.1"/>
    </source>
</evidence>
<dbReference type="CDD" id="cd15482">
    <property type="entry name" value="Sialidase_non-viral"/>
    <property type="match status" value="1"/>
</dbReference>
<dbReference type="SUPFAM" id="SSF110296">
    <property type="entry name" value="Oligoxyloglucan reducing end-specific cellobiohydrolase"/>
    <property type="match status" value="1"/>
</dbReference>
<name>A0A8H4XDU0_9HYPO</name>
<evidence type="ECO:0008006" key="4">
    <source>
        <dbReference type="Google" id="ProtNLM"/>
    </source>
</evidence>
<dbReference type="PANTHER" id="PTHR38792">
    <property type="entry name" value="BNR/ASP-BOX REPEAT DOMAIN PROTEIN (AFU_ORTHOLOGUE AFUA_7G06430)-RELATED"/>
    <property type="match status" value="1"/>
</dbReference>
<dbReference type="OrthoDB" id="2130735at2759"/>
<feature type="chain" id="PRO_5034905158" description="Glycoside hydrolase family 93 protein" evidence="1">
    <location>
        <begin position="17"/>
        <end position="383"/>
    </location>
</feature>
<comment type="caution">
    <text evidence="2">The sequence shown here is derived from an EMBL/GenBank/DDBJ whole genome shotgun (WGS) entry which is preliminary data.</text>
</comment>